<dbReference type="InterPro" id="IPR018668">
    <property type="entry name" value="DNA-binding_VF530-like"/>
</dbReference>
<accession>A0ABM7VMG7</accession>
<dbReference type="EMBL" id="AP025299">
    <property type="protein sequence ID" value="BDD02205.1"/>
    <property type="molecule type" value="Genomic_DNA"/>
</dbReference>
<dbReference type="InterPro" id="IPR036361">
    <property type="entry name" value="SAP_dom_sf"/>
</dbReference>
<geneLocation type="plasmid" evidence="1 2">
    <name>pPP7</name>
</geneLocation>
<name>A0ABM7VMG7_9BACT</name>
<evidence type="ECO:0000313" key="2">
    <source>
        <dbReference type="Proteomes" id="UP001354989"/>
    </source>
</evidence>
<dbReference type="RefSeq" id="WP_332922654.1">
    <property type="nucleotide sequence ID" value="NZ_AP025299.1"/>
</dbReference>
<reference evidence="1 2" key="1">
    <citation type="submission" date="2021-12" db="EMBL/GenBank/DDBJ databases">
        <title>Genome sequencing of bacteria with rrn-lacking chromosome and rrn-plasmid.</title>
        <authorList>
            <person name="Anda M."/>
            <person name="Iwasaki W."/>
        </authorList>
    </citation>
    <scope>NUCLEOTIDE SEQUENCE [LARGE SCALE GENOMIC DNA]</scope>
    <source>
        <strain evidence="1 2">NBRC 101262</strain>
        <plasmid evidence="1 2">pPP7</plasmid>
    </source>
</reference>
<sequence>MTTFEKKAMAENNEQVNNPLHGVKLADMVEGLVAWYGWDELGERINIRCFNFNPSVKSSLSFLRKTPWARERVEGLYLKMLRDQKK</sequence>
<dbReference type="Gene3D" id="1.10.720.30">
    <property type="entry name" value="SAP domain"/>
    <property type="match status" value="1"/>
</dbReference>
<proteinExistence type="predicted"/>
<keyword evidence="1" id="KW-0614">Plasmid</keyword>
<evidence type="ECO:0000313" key="1">
    <source>
        <dbReference type="EMBL" id="BDD02205.1"/>
    </source>
</evidence>
<protein>
    <recommendedName>
        <fullName evidence="3">DUF2132 domain-containing protein</fullName>
    </recommendedName>
</protein>
<organism evidence="1 2">
    <name type="scientific">Persicobacter psychrovividus</name>
    <dbReference type="NCBI Taxonomy" id="387638"/>
    <lineage>
        <taxon>Bacteria</taxon>
        <taxon>Pseudomonadati</taxon>
        <taxon>Bacteroidota</taxon>
        <taxon>Cytophagia</taxon>
        <taxon>Cytophagales</taxon>
        <taxon>Persicobacteraceae</taxon>
        <taxon>Persicobacter</taxon>
    </lineage>
</organism>
<dbReference type="Pfam" id="PF09905">
    <property type="entry name" value="VF530"/>
    <property type="match status" value="1"/>
</dbReference>
<dbReference type="Proteomes" id="UP001354989">
    <property type="component" value="Plasmid pPP7"/>
</dbReference>
<evidence type="ECO:0008006" key="3">
    <source>
        <dbReference type="Google" id="ProtNLM"/>
    </source>
</evidence>
<gene>
    <name evidence="1" type="ORF">PEPS_44850</name>
</gene>
<keyword evidence="2" id="KW-1185">Reference proteome</keyword>